<dbReference type="Gene3D" id="3.20.20.140">
    <property type="entry name" value="Metal-dependent hydrolases"/>
    <property type="match status" value="1"/>
</dbReference>
<dbReference type="Pfam" id="PF00962">
    <property type="entry name" value="A_deaminase"/>
    <property type="match status" value="1"/>
</dbReference>
<dbReference type="GO" id="GO:0009168">
    <property type="term" value="P:purine ribonucleoside monophosphate biosynthetic process"/>
    <property type="evidence" value="ECO:0007669"/>
    <property type="project" value="UniProtKB-UniRule"/>
</dbReference>
<dbReference type="GO" id="GO:0009117">
    <property type="term" value="P:nucleotide metabolic process"/>
    <property type="evidence" value="ECO:0007669"/>
    <property type="project" value="UniProtKB-KW"/>
</dbReference>
<organism evidence="11 12">
    <name type="scientific">Janibacter indicus</name>
    <dbReference type="NCBI Taxonomy" id="857417"/>
    <lineage>
        <taxon>Bacteria</taxon>
        <taxon>Bacillati</taxon>
        <taxon>Actinomycetota</taxon>
        <taxon>Actinomycetes</taxon>
        <taxon>Micrococcales</taxon>
        <taxon>Intrasporangiaceae</taxon>
        <taxon>Janibacter</taxon>
    </lineage>
</organism>
<dbReference type="SUPFAM" id="SSF51556">
    <property type="entry name" value="Metallo-dependent hydrolases"/>
    <property type="match status" value="1"/>
</dbReference>
<feature type="binding site" evidence="9">
    <location>
        <position position="17"/>
    </location>
    <ligand>
        <name>Zn(2+)</name>
        <dbReference type="ChEBI" id="CHEBI:29105"/>
        <note>catalytic</note>
    </ligand>
</feature>
<evidence type="ECO:0000259" key="10">
    <source>
        <dbReference type="Pfam" id="PF00962"/>
    </source>
</evidence>
<dbReference type="NCBIfam" id="NF006847">
    <property type="entry name" value="PRK09358.1-2"/>
    <property type="match status" value="1"/>
</dbReference>
<dbReference type="AlphaFoldDB" id="A0A1W1ZR02"/>
<evidence type="ECO:0000256" key="1">
    <source>
        <dbReference type="ARBA" id="ARBA00012784"/>
    </source>
</evidence>
<dbReference type="InterPro" id="IPR028893">
    <property type="entry name" value="A_deaminase"/>
</dbReference>
<dbReference type="PANTHER" id="PTHR11409">
    <property type="entry name" value="ADENOSINE DEAMINASE"/>
    <property type="match status" value="1"/>
</dbReference>
<dbReference type="Proteomes" id="UP000192634">
    <property type="component" value="Unassembled WGS sequence"/>
</dbReference>
<dbReference type="EC" id="3.5.4.4" evidence="1 9"/>
<evidence type="ECO:0000256" key="7">
    <source>
        <dbReference type="ARBA" id="ARBA00047989"/>
    </source>
</evidence>
<dbReference type="EMBL" id="FWXN01000004">
    <property type="protein sequence ID" value="SMC50965.1"/>
    <property type="molecule type" value="Genomic_DNA"/>
</dbReference>
<feature type="binding site" evidence="9">
    <location>
        <position position="209"/>
    </location>
    <ligand>
        <name>Zn(2+)</name>
        <dbReference type="ChEBI" id="CHEBI:29105"/>
        <note>catalytic</note>
    </ligand>
</feature>
<keyword evidence="4 9" id="KW-0862">Zinc</keyword>
<dbReference type="HAMAP" id="MF_00540">
    <property type="entry name" value="A_deaminase"/>
    <property type="match status" value="1"/>
</dbReference>
<comment type="function">
    <text evidence="9">Catalyzes the hydrolytic deamination of adenosine and 2-deoxyadenosine.</text>
</comment>
<evidence type="ECO:0000313" key="11">
    <source>
        <dbReference type="EMBL" id="SMC50965.1"/>
    </source>
</evidence>
<dbReference type="GO" id="GO:0005829">
    <property type="term" value="C:cytosol"/>
    <property type="evidence" value="ECO:0007669"/>
    <property type="project" value="TreeGrafter"/>
</dbReference>
<feature type="binding site" evidence="9">
    <location>
        <position position="19"/>
    </location>
    <ligand>
        <name>substrate</name>
    </ligand>
</feature>
<keyword evidence="5 9" id="KW-0546">Nucleotide metabolism</keyword>
<dbReference type="GO" id="GO:0043103">
    <property type="term" value="P:hypoxanthine salvage"/>
    <property type="evidence" value="ECO:0007669"/>
    <property type="project" value="TreeGrafter"/>
</dbReference>
<sequence length="382" mass="41647">MSLDEAAIRALPKVVLHDHLDGGLRPATVLEIADEVGHELPVSGADRTAEGLARWFRESADSGSLERYLETFAHTVGVMQTASALRRVARESVLDLARDGVVYAESRYAPEQHLAGGLSLEQVVEEVDAGFREGEELAAAEGRPIVVRSLLTAMRHAAKSREIAELAVRYRDRGVAGFDIAGAEAGYPPSRHLDAFEYLRRENAHFTIHAGEAFGLPSIWEALQWCGADRLGHGVRIVDDIGFRGATVTDDPLAANEAAREDPSQLRLGRLAAFVRDTRVPLEMCPHSNVQTGAAPSIAAHPITLLAKLRYRITLNTDNRLMSDTSMTREMHALVTEAGWDLDDLRWVTTNAMKSAFLPFDERLELIEGTIKPAYAAAAAAG</sequence>
<dbReference type="InterPro" id="IPR006330">
    <property type="entry name" value="Ado/ade_deaminase"/>
</dbReference>
<evidence type="ECO:0000256" key="8">
    <source>
        <dbReference type="ARBA" id="ARBA00049213"/>
    </source>
</evidence>
<name>A0A1W1ZR02_9MICO</name>
<dbReference type="PANTHER" id="PTHR11409:SF43">
    <property type="entry name" value="ADENOSINE DEAMINASE"/>
    <property type="match status" value="1"/>
</dbReference>
<gene>
    <name evidence="9" type="primary">add</name>
    <name evidence="11" type="ORF">SAMN06296429_104180</name>
</gene>
<evidence type="ECO:0000256" key="5">
    <source>
        <dbReference type="ARBA" id="ARBA00023080"/>
    </source>
</evidence>
<feature type="binding site" evidence="9">
    <location>
        <position position="182"/>
    </location>
    <ligand>
        <name>substrate</name>
    </ligand>
</feature>
<protein>
    <recommendedName>
        <fullName evidence="1 9">Adenosine deaminase</fullName>
        <ecNumber evidence="1 9">3.5.4.4</ecNumber>
    </recommendedName>
    <alternativeName>
        <fullName evidence="6 9">Adenosine aminohydrolase</fullName>
    </alternativeName>
</protein>
<proteinExistence type="inferred from homology"/>
<evidence type="ECO:0000256" key="3">
    <source>
        <dbReference type="ARBA" id="ARBA00022801"/>
    </source>
</evidence>
<evidence type="ECO:0000256" key="9">
    <source>
        <dbReference type="HAMAP-Rule" id="MF_00540"/>
    </source>
</evidence>
<comment type="similarity">
    <text evidence="9">Belongs to the metallo-dependent hydrolases superfamily. Adenosine and AMP deaminases family. Adenosine deaminase subfamily.</text>
</comment>
<evidence type="ECO:0000256" key="2">
    <source>
        <dbReference type="ARBA" id="ARBA00022723"/>
    </source>
</evidence>
<keyword evidence="2 9" id="KW-0479">Metal-binding</keyword>
<feature type="binding site" evidence="9">
    <location>
        <position position="318"/>
    </location>
    <ligand>
        <name>Zn(2+)</name>
        <dbReference type="ChEBI" id="CHEBI:29105"/>
        <note>catalytic</note>
    </ligand>
</feature>
<feature type="active site" description="Proton donor" evidence="9">
    <location>
        <position position="212"/>
    </location>
</feature>
<dbReference type="GO" id="GO:0006154">
    <property type="term" value="P:adenosine catabolic process"/>
    <property type="evidence" value="ECO:0007669"/>
    <property type="project" value="TreeGrafter"/>
</dbReference>
<evidence type="ECO:0000313" key="12">
    <source>
        <dbReference type="Proteomes" id="UP000192634"/>
    </source>
</evidence>
<comment type="catalytic activity">
    <reaction evidence="8">
        <text>2'-deoxyadenosine + H2O + H(+) = 2'-deoxyinosine + NH4(+)</text>
        <dbReference type="Rhea" id="RHEA:28190"/>
        <dbReference type="ChEBI" id="CHEBI:15377"/>
        <dbReference type="ChEBI" id="CHEBI:15378"/>
        <dbReference type="ChEBI" id="CHEBI:17256"/>
        <dbReference type="ChEBI" id="CHEBI:28938"/>
        <dbReference type="ChEBI" id="CHEBI:28997"/>
        <dbReference type="EC" id="3.5.4.4"/>
    </reaction>
    <physiologicalReaction direction="left-to-right" evidence="8">
        <dbReference type="Rhea" id="RHEA:28191"/>
    </physiologicalReaction>
</comment>
<comment type="catalytic activity">
    <reaction evidence="7">
        <text>adenosine + H2O + H(+) = inosine + NH4(+)</text>
        <dbReference type="Rhea" id="RHEA:24408"/>
        <dbReference type="ChEBI" id="CHEBI:15377"/>
        <dbReference type="ChEBI" id="CHEBI:15378"/>
        <dbReference type="ChEBI" id="CHEBI:16335"/>
        <dbReference type="ChEBI" id="CHEBI:17596"/>
        <dbReference type="ChEBI" id="CHEBI:28938"/>
        <dbReference type="EC" id="3.5.4.4"/>
    </reaction>
    <physiologicalReaction direction="left-to-right" evidence="7">
        <dbReference type="Rhea" id="RHEA:24409"/>
    </physiologicalReaction>
</comment>
<dbReference type="GO" id="GO:0008270">
    <property type="term" value="F:zinc ion binding"/>
    <property type="evidence" value="ECO:0007669"/>
    <property type="project" value="UniProtKB-UniRule"/>
</dbReference>
<comment type="caution">
    <text evidence="9">Lacks conserved residue(s) required for the propagation of feature annotation.</text>
</comment>
<dbReference type="InterPro" id="IPR032466">
    <property type="entry name" value="Metal_Hydrolase"/>
</dbReference>
<reference evidence="11 12" key="1">
    <citation type="submission" date="2017-04" db="EMBL/GenBank/DDBJ databases">
        <authorList>
            <person name="Afonso C.L."/>
            <person name="Miller P.J."/>
            <person name="Scott M.A."/>
            <person name="Spackman E."/>
            <person name="Goraichik I."/>
            <person name="Dimitrov K.M."/>
            <person name="Suarez D.L."/>
            <person name="Swayne D.E."/>
        </authorList>
    </citation>
    <scope>NUCLEOTIDE SEQUENCE [LARGE SCALE GENOMIC DNA]</scope>
    <source>
        <strain evidence="11 12">CGMCC 1.12511</strain>
    </source>
</reference>
<evidence type="ECO:0000256" key="4">
    <source>
        <dbReference type="ARBA" id="ARBA00022833"/>
    </source>
</evidence>
<feature type="site" description="Important for catalytic activity" evidence="9">
    <location>
        <position position="233"/>
    </location>
</feature>
<comment type="cofactor">
    <cofactor evidence="9">
        <name>Zn(2+)</name>
        <dbReference type="ChEBI" id="CHEBI:29105"/>
    </cofactor>
    <text evidence="9">Binds 1 zinc ion per subunit.</text>
</comment>
<dbReference type="RefSeq" id="WP_084450305.1">
    <property type="nucleotide sequence ID" value="NZ_FWXN01000004.1"/>
</dbReference>
<feature type="binding site" evidence="9">
    <location>
        <position position="21"/>
    </location>
    <ligand>
        <name>substrate</name>
    </ligand>
</feature>
<feature type="binding site" evidence="9">
    <location>
        <position position="19"/>
    </location>
    <ligand>
        <name>Zn(2+)</name>
        <dbReference type="ChEBI" id="CHEBI:29105"/>
        <note>catalytic</note>
    </ligand>
</feature>
<dbReference type="FunFam" id="3.20.20.140:FF:000020">
    <property type="entry name" value="Adenosine deaminase"/>
    <property type="match status" value="1"/>
</dbReference>
<dbReference type="GO" id="GO:0046936">
    <property type="term" value="F:2'-deoxyadenosine deaminase activity"/>
    <property type="evidence" value="ECO:0007669"/>
    <property type="project" value="RHEA"/>
</dbReference>
<dbReference type="InterPro" id="IPR001365">
    <property type="entry name" value="A_deaminase_dom"/>
</dbReference>
<evidence type="ECO:0000256" key="6">
    <source>
        <dbReference type="ARBA" id="ARBA00031852"/>
    </source>
</evidence>
<keyword evidence="3 9" id="KW-0378">Hydrolase</keyword>
<dbReference type="OrthoDB" id="9779574at2"/>
<dbReference type="GO" id="GO:0004000">
    <property type="term" value="F:adenosine deaminase activity"/>
    <property type="evidence" value="ECO:0007669"/>
    <property type="project" value="UniProtKB-UniRule"/>
</dbReference>
<dbReference type="GO" id="GO:0046103">
    <property type="term" value="P:inosine biosynthetic process"/>
    <property type="evidence" value="ECO:0007669"/>
    <property type="project" value="TreeGrafter"/>
</dbReference>
<feature type="domain" description="Adenosine deaminase" evidence="10">
    <location>
        <begin position="12"/>
        <end position="371"/>
    </location>
</feature>
<accession>A0A1W1ZR02</accession>